<dbReference type="InterPro" id="IPR001647">
    <property type="entry name" value="HTH_TetR"/>
</dbReference>
<keyword evidence="2 7" id="KW-0678">Repressor</keyword>
<feature type="domain" description="HTH tetR-type" evidence="9">
    <location>
        <begin position="8"/>
        <end position="67"/>
    </location>
</feature>
<dbReference type="NCBIfam" id="NF001978">
    <property type="entry name" value="PRK00767.1"/>
    <property type="match status" value="1"/>
</dbReference>
<comment type="pathway">
    <text evidence="1 7">Amine and polyamine biosynthesis; betaine biosynthesis via choline pathway [regulation].</text>
</comment>
<evidence type="ECO:0000313" key="11">
    <source>
        <dbReference type="Proteomes" id="UP000642488"/>
    </source>
</evidence>
<evidence type="ECO:0000256" key="6">
    <source>
        <dbReference type="ARBA" id="ARBA00024936"/>
    </source>
</evidence>
<proteinExistence type="inferred from homology"/>
<dbReference type="SUPFAM" id="SSF48498">
    <property type="entry name" value="Tetracyclin repressor-like, C-terminal domain"/>
    <property type="match status" value="1"/>
</dbReference>
<dbReference type="RefSeq" id="WP_198915469.1">
    <property type="nucleotide sequence ID" value="NZ_JAEKPD010000005.1"/>
</dbReference>
<dbReference type="Pfam" id="PF00440">
    <property type="entry name" value="TetR_N"/>
    <property type="match status" value="1"/>
</dbReference>
<dbReference type="GO" id="GO:0045892">
    <property type="term" value="P:negative regulation of DNA-templated transcription"/>
    <property type="evidence" value="ECO:0007669"/>
    <property type="project" value="UniProtKB-UniRule"/>
</dbReference>
<evidence type="ECO:0000259" key="9">
    <source>
        <dbReference type="PROSITE" id="PS50977"/>
    </source>
</evidence>
<evidence type="ECO:0000256" key="5">
    <source>
        <dbReference type="ARBA" id="ARBA00023163"/>
    </source>
</evidence>
<accession>A0A934MC18</accession>
<dbReference type="InterPro" id="IPR036271">
    <property type="entry name" value="Tet_transcr_reg_TetR-rel_C_sf"/>
</dbReference>
<keyword evidence="4 7" id="KW-0238">DNA-binding</keyword>
<keyword evidence="11" id="KW-1185">Reference proteome</keyword>
<dbReference type="AlphaFoldDB" id="A0A934MC18"/>
<dbReference type="EMBL" id="JAEKPD010000005">
    <property type="protein sequence ID" value="MBJ3762303.1"/>
    <property type="molecule type" value="Genomic_DNA"/>
</dbReference>
<evidence type="ECO:0000256" key="2">
    <source>
        <dbReference type="ARBA" id="ARBA00022491"/>
    </source>
</evidence>
<dbReference type="PROSITE" id="PS01081">
    <property type="entry name" value="HTH_TETR_1"/>
    <property type="match status" value="1"/>
</dbReference>
<comment type="function">
    <text evidence="7">Repressor involved in choline regulation of the bet genes.</text>
</comment>
<feature type="DNA-binding region" description="H-T-H motif" evidence="7 8">
    <location>
        <begin position="30"/>
        <end position="49"/>
    </location>
</feature>
<comment type="function">
    <text evidence="6">Repressor involved in the biosynthesis of the osmoprotectant glycine betaine. It represses transcription of the choline transporter BetT and the genes of BetAB involved in the synthesis of glycine betaine.</text>
</comment>
<reference evidence="10" key="1">
    <citation type="submission" date="2020-12" db="EMBL/GenBank/DDBJ databases">
        <title>Bacterial taxonomy.</title>
        <authorList>
            <person name="Pan X."/>
        </authorList>
    </citation>
    <scope>NUCLEOTIDE SEQUENCE</scope>
    <source>
        <strain evidence="10">KCTC 52957</strain>
    </source>
</reference>
<dbReference type="HAMAP" id="MF_00768">
    <property type="entry name" value="HTH_type_BetI"/>
    <property type="match status" value="1"/>
</dbReference>
<gene>
    <name evidence="7 10" type="primary">betI</name>
    <name evidence="10" type="ORF">ILP92_06050</name>
</gene>
<dbReference type="PROSITE" id="PS50977">
    <property type="entry name" value="HTH_TETR_2"/>
    <property type="match status" value="1"/>
</dbReference>
<organism evidence="10 11">
    <name type="scientific">Palleronia pontilimi</name>
    <dbReference type="NCBI Taxonomy" id="1964209"/>
    <lineage>
        <taxon>Bacteria</taxon>
        <taxon>Pseudomonadati</taxon>
        <taxon>Pseudomonadota</taxon>
        <taxon>Alphaproteobacteria</taxon>
        <taxon>Rhodobacterales</taxon>
        <taxon>Roseobacteraceae</taxon>
        <taxon>Palleronia</taxon>
    </lineage>
</organism>
<evidence type="ECO:0000256" key="1">
    <source>
        <dbReference type="ARBA" id="ARBA00004719"/>
    </source>
</evidence>
<dbReference type="InterPro" id="IPR017757">
    <property type="entry name" value="Tscrpt_rep_BetI"/>
</dbReference>
<comment type="caution">
    <text evidence="10">The sequence shown here is derived from an EMBL/GenBank/DDBJ whole genome shotgun (WGS) entry which is preliminary data.</text>
</comment>
<dbReference type="GO" id="GO:0019285">
    <property type="term" value="P:glycine betaine biosynthetic process from choline"/>
    <property type="evidence" value="ECO:0007669"/>
    <property type="project" value="UniProtKB-UniRule"/>
</dbReference>
<dbReference type="Pfam" id="PF13977">
    <property type="entry name" value="TetR_C_6"/>
    <property type="match status" value="1"/>
</dbReference>
<name>A0A934MC18_9RHOB</name>
<evidence type="ECO:0000256" key="3">
    <source>
        <dbReference type="ARBA" id="ARBA00023015"/>
    </source>
</evidence>
<evidence type="ECO:0000256" key="7">
    <source>
        <dbReference type="HAMAP-Rule" id="MF_00768"/>
    </source>
</evidence>
<dbReference type="GO" id="GO:0003677">
    <property type="term" value="F:DNA binding"/>
    <property type="evidence" value="ECO:0007669"/>
    <property type="project" value="UniProtKB-UniRule"/>
</dbReference>
<evidence type="ECO:0000256" key="8">
    <source>
        <dbReference type="PROSITE-ProRule" id="PRU00335"/>
    </source>
</evidence>
<sequence>MPKLGMQPIRRDALVNAAIAQVGAHGPDVTVAQIARQAGISPALAHHYFDGKADLMDHAMRAILRDYGAAVRAELAKGGDRVEAVVRASFAPGNFRRDVVAAWLTFYTRAQKSDTAARLLRVYQQRVRSNLRAGLRTRGHADPEGMAETLAALIDGVYLRVALGGRIGPAAACAQVLRVLE</sequence>
<dbReference type="InterPro" id="IPR023772">
    <property type="entry name" value="DNA-bd_HTH_TetR-type_CS"/>
</dbReference>
<dbReference type="Proteomes" id="UP000642488">
    <property type="component" value="Unassembled WGS sequence"/>
</dbReference>
<keyword evidence="3 7" id="KW-0805">Transcription regulation</keyword>
<dbReference type="Gene3D" id="1.10.357.10">
    <property type="entry name" value="Tetracycline Repressor, domain 2"/>
    <property type="match status" value="1"/>
</dbReference>
<dbReference type="InterPro" id="IPR039538">
    <property type="entry name" value="BetI_C"/>
</dbReference>
<evidence type="ECO:0000256" key="4">
    <source>
        <dbReference type="ARBA" id="ARBA00023125"/>
    </source>
</evidence>
<keyword evidence="5 7" id="KW-0804">Transcription</keyword>
<dbReference type="SUPFAM" id="SSF46689">
    <property type="entry name" value="Homeodomain-like"/>
    <property type="match status" value="1"/>
</dbReference>
<dbReference type="GO" id="GO:0003700">
    <property type="term" value="F:DNA-binding transcription factor activity"/>
    <property type="evidence" value="ECO:0007669"/>
    <property type="project" value="UniProtKB-UniRule"/>
</dbReference>
<evidence type="ECO:0000313" key="10">
    <source>
        <dbReference type="EMBL" id="MBJ3762303.1"/>
    </source>
</evidence>
<dbReference type="InterPro" id="IPR009057">
    <property type="entry name" value="Homeodomain-like_sf"/>
</dbReference>
<protein>
    <recommendedName>
        <fullName evidence="7">HTH-type transcriptional regulator BetI</fullName>
    </recommendedName>
</protein>